<dbReference type="Proteomes" id="UP001328733">
    <property type="component" value="Unassembled WGS sequence"/>
</dbReference>
<dbReference type="CDD" id="cd14686">
    <property type="entry name" value="bZIP"/>
    <property type="match status" value="1"/>
</dbReference>
<evidence type="ECO:0000313" key="2">
    <source>
        <dbReference type="EMBL" id="MEG3436427.1"/>
    </source>
</evidence>
<dbReference type="RefSeq" id="WP_332863882.1">
    <property type="nucleotide sequence ID" value="NZ_JBAFSM010000006.1"/>
</dbReference>
<feature type="region of interest" description="Disordered" evidence="1">
    <location>
        <begin position="217"/>
        <end position="272"/>
    </location>
</feature>
<keyword evidence="3" id="KW-1185">Reference proteome</keyword>
<reference evidence="2 3" key="1">
    <citation type="submission" date="2024-01" db="EMBL/GenBank/DDBJ databases">
        <title>Genomic insights into the taxonomy and metabolism of the cyanobacterium Pannus brasiliensis CCIBt3594.</title>
        <authorList>
            <person name="Machado M."/>
            <person name="Botero N.B."/>
            <person name="Andreote A.P.D."/>
            <person name="Feitosa A.M.T."/>
            <person name="Popin R."/>
            <person name="Sivonen K."/>
            <person name="Fiore M.F."/>
        </authorList>
    </citation>
    <scope>NUCLEOTIDE SEQUENCE [LARGE SCALE GENOMIC DNA]</scope>
    <source>
        <strain evidence="2 3">CCIBt3594</strain>
    </source>
</reference>
<dbReference type="AlphaFoldDB" id="A0AAW9QF44"/>
<proteinExistence type="predicted"/>
<comment type="caution">
    <text evidence="2">The sequence shown here is derived from an EMBL/GenBank/DDBJ whole genome shotgun (WGS) entry which is preliminary data.</text>
</comment>
<protein>
    <recommendedName>
        <fullName evidence="4">FHA domain-containing protein</fullName>
    </recommendedName>
</protein>
<sequence length="399" mass="45993">MNKEIKPMIKLDFAVAEIIEIYNSVPKILTNKVVKVAVDPSRLSSDSKIPMLTEQKNGNYWIVLVEDDTYWLLPKHGIRINQFNLETVRSLFDCQEYQLSEHGDFILLQPAEVTIMPDGKEWRLDTKGILNFDPSYPAAESRARIQQARQEIDRLQSELAETKKQNEQLNARVAELAYDKLQNIPADLVTRDEFTAQSQQLDSLEETLKTTIQRVSQLEKSMKDESLREKPIDSKSKKYSPPQRKEEREQPRIAPRSYYSEPVSPRPARSVSTFSNSQWVDTYNRQSTSLSLTEVSPTEESLNNRRLGSRQPIILETSRRGHYGIYIDGNENYLVPSQHFRITQNNYKTVEVLFECRNYTPDPSGTHSSGNFKLLKPAIVYPITGGKSWQLYEPGILQF</sequence>
<accession>A0AAW9QF44</accession>
<name>A0AAW9QF44_9CHRO</name>
<dbReference type="EMBL" id="JBAFSM010000006">
    <property type="protein sequence ID" value="MEG3436427.1"/>
    <property type="molecule type" value="Genomic_DNA"/>
</dbReference>
<feature type="compositionally biased region" description="Basic and acidic residues" evidence="1">
    <location>
        <begin position="220"/>
        <end position="236"/>
    </location>
</feature>
<evidence type="ECO:0000256" key="1">
    <source>
        <dbReference type="SAM" id="MobiDB-lite"/>
    </source>
</evidence>
<evidence type="ECO:0008006" key="4">
    <source>
        <dbReference type="Google" id="ProtNLM"/>
    </source>
</evidence>
<organism evidence="2 3">
    <name type="scientific">Pannus brasiliensis CCIBt3594</name>
    <dbReference type="NCBI Taxonomy" id="1427578"/>
    <lineage>
        <taxon>Bacteria</taxon>
        <taxon>Bacillati</taxon>
        <taxon>Cyanobacteriota</taxon>
        <taxon>Cyanophyceae</taxon>
        <taxon>Oscillatoriophycideae</taxon>
        <taxon>Chroococcales</taxon>
        <taxon>Microcystaceae</taxon>
        <taxon>Pannus</taxon>
    </lineage>
</organism>
<gene>
    <name evidence="2" type="ORF">V0288_04785</name>
</gene>
<evidence type="ECO:0000313" key="3">
    <source>
        <dbReference type="Proteomes" id="UP001328733"/>
    </source>
</evidence>